<protein>
    <submittedName>
        <fullName evidence="3">Alpha/Beta hydrolase protein</fullName>
    </submittedName>
</protein>
<name>A0ABQ8FQL5_9PEZI</name>
<dbReference type="InterPro" id="IPR029058">
    <property type="entry name" value="AB_hydrolase_fold"/>
</dbReference>
<dbReference type="InterPro" id="IPR000073">
    <property type="entry name" value="AB_hydrolase_1"/>
</dbReference>
<dbReference type="InterPro" id="IPR050300">
    <property type="entry name" value="GDXG_lipolytic_enzyme"/>
</dbReference>
<dbReference type="InterPro" id="IPR013094">
    <property type="entry name" value="AB_hydrolase_3"/>
</dbReference>
<keyword evidence="4" id="KW-1185">Reference proteome</keyword>
<dbReference type="EMBL" id="JAGTJR010000136">
    <property type="protein sequence ID" value="KAH7002691.1"/>
    <property type="molecule type" value="Genomic_DNA"/>
</dbReference>
<evidence type="ECO:0000313" key="4">
    <source>
        <dbReference type="Proteomes" id="UP000774617"/>
    </source>
</evidence>
<organism evidence="3 4">
    <name type="scientific">Macrophomina phaseolina</name>
    <dbReference type="NCBI Taxonomy" id="35725"/>
    <lineage>
        <taxon>Eukaryota</taxon>
        <taxon>Fungi</taxon>
        <taxon>Dikarya</taxon>
        <taxon>Ascomycota</taxon>
        <taxon>Pezizomycotina</taxon>
        <taxon>Dothideomycetes</taxon>
        <taxon>Dothideomycetes incertae sedis</taxon>
        <taxon>Botryosphaeriales</taxon>
        <taxon>Botryosphaeriaceae</taxon>
        <taxon>Macrophomina</taxon>
    </lineage>
</organism>
<proteinExistence type="predicted"/>
<evidence type="ECO:0000256" key="1">
    <source>
        <dbReference type="ARBA" id="ARBA00022801"/>
    </source>
</evidence>
<feature type="domain" description="Alpha/beta hydrolase fold-3" evidence="2">
    <location>
        <begin position="42"/>
        <end position="247"/>
    </location>
</feature>
<gene>
    <name evidence="3" type="ORF">B0J12DRAFT_94763</name>
</gene>
<comment type="caution">
    <text evidence="3">The sequence shown here is derived from an EMBL/GenBank/DDBJ whole genome shotgun (WGS) entry which is preliminary data.</text>
</comment>
<dbReference type="Proteomes" id="UP000774617">
    <property type="component" value="Unassembled WGS sequence"/>
</dbReference>
<evidence type="ECO:0000313" key="3">
    <source>
        <dbReference type="EMBL" id="KAH7002691.1"/>
    </source>
</evidence>
<dbReference type="PRINTS" id="PR00111">
    <property type="entry name" value="ABHYDROLASE"/>
</dbReference>
<evidence type="ECO:0000259" key="2">
    <source>
        <dbReference type="Pfam" id="PF07859"/>
    </source>
</evidence>
<reference evidence="3 4" key="1">
    <citation type="journal article" date="2021" name="Nat. Commun.">
        <title>Genetic determinants of endophytism in the Arabidopsis root mycobiome.</title>
        <authorList>
            <person name="Mesny F."/>
            <person name="Miyauchi S."/>
            <person name="Thiergart T."/>
            <person name="Pickel B."/>
            <person name="Atanasova L."/>
            <person name="Karlsson M."/>
            <person name="Huettel B."/>
            <person name="Barry K.W."/>
            <person name="Haridas S."/>
            <person name="Chen C."/>
            <person name="Bauer D."/>
            <person name="Andreopoulos W."/>
            <person name="Pangilinan J."/>
            <person name="LaButti K."/>
            <person name="Riley R."/>
            <person name="Lipzen A."/>
            <person name="Clum A."/>
            <person name="Drula E."/>
            <person name="Henrissat B."/>
            <person name="Kohler A."/>
            <person name="Grigoriev I.V."/>
            <person name="Martin F.M."/>
            <person name="Hacquard S."/>
        </authorList>
    </citation>
    <scope>NUCLEOTIDE SEQUENCE [LARGE SCALE GENOMIC DNA]</scope>
    <source>
        <strain evidence="3 4">MPI-SDFR-AT-0080</strain>
    </source>
</reference>
<keyword evidence="1 3" id="KW-0378">Hydrolase</keyword>
<dbReference type="Pfam" id="PF07859">
    <property type="entry name" value="Abhydrolase_3"/>
    <property type="match status" value="1"/>
</dbReference>
<dbReference type="PANTHER" id="PTHR48081">
    <property type="entry name" value="AB HYDROLASE SUPERFAMILY PROTEIN C4A8.06C"/>
    <property type="match status" value="1"/>
</dbReference>
<accession>A0ABQ8FQL5</accession>
<dbReference type="SUPFAM" id="SSF53474">
    <property type="entry name" value="alpha/beta-Hydrolases"/>
    <property type="match status" value="1"/>
</dbReference>
<dbReference type="PANTHER" id="PTHR48081:SF3">
    <property type="entry name" value="ALPHA_BETA HYDROLASE FOLD-3 DOMAIN-CONTAINING PROTEIN"/>
    <property type="match status" value="1"/>
</dbReference>
<sequence length="303" mass="32938">MDCIYQGFQHLTANYKIAHGTPINVDVLVPQNLRSGMHPIIFRFHGGGFTSGSSLYPGFFPRWILQLALAKGAIIVTPNYRLLPEANALDILEDLDDLWAWLTPGLNNLLSSSSIDGLQADLSRVLTVGESAGGYLSVQFALDHATEGVRATIAECASLDIRAMAALGGAQNFSSSTNSQRPADSSNPPVIADSTLSRFGLINEIIEGGRLLDYFPEIERVHPLERLNNGACMPPTFLIHGLDDRVVPCSQSEVFAKKILAQTPNANVHLELQPGDHLMDIPLQLGHPWLVKGIRLVTDAWLG</sequence>
<dbReference type="Gene3D" id="3.40.50.1820">
    <property type="entry name" value="alpha/beta hydrolase"/>
    <property type="match status" value="1"/>
</dbReference>
<dbReference type="GO" id="GO:0016787">
    <property type="term" value="F:hydrolase activity"/>
    <property type="evidence" value="ECO:0007669"/>
    <property type="project" value="UniProtKB-KW"/>
</dbReference>